<dbReference type="EMBL" id="FOSD01000011">
    <property type="protein sequence ID" value="SFK87812.1"/>
    <property type="molecule type" value="Genomic_DNA"/>
</dbReference>
<dbReference type="InterPro" id="IPR058627">
    <property type="entry name" value="MdtA-like_C"/>
</dbReference>
<organism evidence="3 4">
    <name type="scientific">Candidatus Pantoea symbiotica</name>
    <dbReference type="NCBI Taxonomy" id="1884370"/>
    <lineage>
        <taxon>Bacteria</taxon>
        <taxon>Pseudomonadati</taxon>
        <taxon>Pseudomonadota</taxon>
        <taxon>Gammaproteobacteria</taxon>
        <taxon>Enterobacterales</taxon>
        <taxon>Erwiniaceae</taxon>
        <taxon>Pantoea</taxon>
    </lineage>
</organism>
<dbReference type="Proteomes" id="UP000198841">
    <property type="component" value="Unassembled WGS sequence"/>
</dbReference>
<dbReference type="Gene3D" id="2.40.420.20">
    <property type="match status" value="1"/>
</dbReference>
<evidence type="ECO:0000313" key="3">
    <source>
        <dbReference type="EMBL" id="SFK87812.1"/>
    </source>
</evidence>
<dbReference type="Gene3D" id="2.40.30.170">
    <property type="match status" value="1"/>
</dbReference>
<comment type="caution">
    <text evidence="3">The sequence shown here is derived from an EMBL/GenBank/DDBJ whole genome shotgun (WGS) entry which is preliminary data.</text>
</comment>
<accession>A0A1I4D2U4</accession>
<protein>
    <submittedName>
        <fullName evidence="3">RND family efflux transporter, MFP subunit</fullName>
    </submittedName>
</protein>
<dbReference type="Gene3D" id="2.40.50.100">
    <property type="match status" value="1"/>
</dbReference>
<comment type="similarity">
    <text evidence="1">Belongs to the membrane fusion protein (MFP) (TC 8.A.1) family.</text>
</comment>
<dbReference type="Pfam" id="PF25967">
    <property type="entry name" value="RND-MFP_C"/>
    <property type="match status" value="1"/>
</dbReference>
<proteinExistence type="inferred from homology"/>
<dbReference type="NCBIfam" id="TIGR01730">
    <property type="entry name" value="RND_mfp"/>
    <property type="match status" value="1"/>
</dbReference>
<evidence type="ECO:0000259" key="2">
    <source>
        <dbReference type="Pfam" id="PF25967"/>
    </source>
</evidence>
<dbReference type="InterPro" id="IPR006143">
    <property type="entry name" value="RND_pump_MFP"/>
</dbReference>
<dbReference type="RefSeq" id="WP_008110617.1">
    <property type="nucleotide sequence ID" value="NZ_FOSD01000011.1"/>
</dbReference>
<dbReference type="SUPFAM" id="SSF111369">
    <property type="entry name" value="HlyD-like secretion proteins"/>
    <property type="match status" value="1"/>
</dbReference>
<reference evidence="3 4" key="1">
    <citation type="submission" date="2016-10" db="EMBL/GenBank/DDBJ databases">
        <authorList>
            <person name="Varghese N."/>
            <person name="Submissions S."/>
        </authorList>
    </citation>
    <scope>NUCLEOTIDE SEQUENCE [LARGE SCALE GENOMIC DNA]</scope>
    <source>
        <strain evidence="3 4">YR512</strain>
    </source>
</reference>
<keyword evidence="4" id="KW-1185">Reference proteome</keyword>
<gene>
    <name evidence="3" type="ORF">SAMN05518863_111111</name>
</gene>
<name>A0A1I4D2U4_9GAMM</name>
<evidence type="ECO:0000256" key="1">
    <source>
        <dbReference type="ARBA" id="ARBA00009477"/>
    </source>
</evidence>
<dbReference type="PANTHER" id="PTHR30469">
    <property type="entry name" value="MULTIDRUG RESISTANCE PROTEIN MDTA"/>
    <property type="match status" value="1"/>
</dbReference>
<dbReference type="PANTHER" id="PTHR30469:SF20">
    <property type="entry name" value="EFFLUX RND TRANSPORTER PERIPLASMIC ADAPTOR SUBUNIT"/>
    <property type="match status" value="1"/>
</dbReference>
<feature type="domain" description="Multidrug resistance protein MdtA-like C-terminal permuted SH3" evidence="2">
    <location>
        <begin position="293"/>
        <end position="344"/>
    </location>
</feature>
<evidence type="ECO:0000313" key="4">
    <source>
        <dbReference type="Proteomes" id="UP000198841"/>
    </source>
</evidence>
<sequence>MNNWPVLGALVICLVLIGCDNKSGDEISAPRVIKALTLTENTTEKVRVFPARISAGDYTELAFKRTGRLAQLQVREGSHVKAGEVIGRLIDTDAQLRVNDQQNRFLLADRQYQRFSALATRSAVSQADMDVQKANRDSAAVALNIAKEELDYHTLRAPFDGIVTSVASQNHQVVAAGQTVAVISRNDVLDVIFSVPENLFTSLDVQNLSYQPEISLNALPGRTFRAAYKEHRAEADAATLTWQVVLTMPRPTDLPQVSGLSGTVKVQMHNLPTSDGTPLLRVPANAVFNPDHSLPNQPYVWLVSGEGDALNVQQQPVVVGKLNAQGIEILSGLKVGDRIVVAGVSDLRDGQAVRLWTRERGL</sequence>